<protein>
    <submittedName>
        <fullName evidence="2">Uncharacterized protein</fullName>
    </submittedName>
</protein>
<evidence type="ECO:0000313" key="3">
    <source>
        <dbReference type="Proteomes" id="UP000075920"/>
    </source>
</evidence>
<reference evidence="3" key="1">
    <citation type="submission" date="2013-03" db="EMBL/GenBank/DDBJ databases">
        <title>The Genome Sequence of Anopheles minimus MINIMUS1.</title>
        <authorList>
            <consortium name="The Broad Institute Genomics Platform"/>
            <person name="Neafsey D.E."/>
            <person name="Walton C."/>
            <person name="Walker B."/>
            <person name="Young S.K."/>
            <person name="Zeng Q."/>
            <person name="Gargeya S."/>
            <person name="Fitzgerald M."/>
            <person name="Haas B."/>
            <person name="Abouelleil A."/>
            <person name="Allen A.W."/>
            <person name="Alvarado L."/>
            <person name="Arachchi H.M."/>
            <person name="Berlin A.M."/>
            <person name="Chapman S.B."/>
            <person name="Gainer-Dewar J."/>
            <person name="Goldberg J."/>
            <person name="Griggs A."/>
            <person name="Gujja S."/>
            <person name="Hansen M."/>
            <person name="Howarth C."/>
            <person name="Imamovic A."/>
            <person name="Ireland A."/>
            <person name="Larimer J."/>
            <person name="McCowan C."/>
            <person name="Murphy C."/>
            <person name="Pearson M."/>
            <person name="Poon T.W."/>
            <person name="Priest M."/>
            <person name="Roberts A."/>
            <person name="Saif S."/>
            <person name="Shea T."/>
            <person name="Sisk P."/>
            <person name="Sykes S."/>
            <person name="Wortman J."/>
            <person name="Nusbaum C."/>
            <person name="Birren B."/>
        </authorList>
    </citation>
    <scope>NUCLEOTIDE SEQUENCE [LARGE SCALE GENOMIC DNA]</scope>
    <source>
        <strain evidence="3">MINIMUS1</strain>
    </source>
</reference>
<keyword evidence="3" id="KW-1185">Reference proteome</keyword>
<dbReference type="EnsemblMetazoa" id="AMIN002619-RA">
    <property type="protein sequence ID" value="AMIN002619-PA"/>
    <property type="gene ID" value="AMIN002619"/>
</dbReference>
<feature type="region of interest" description="Disordered" evidence="1">
    <location>
        <begin position="1"/>
        <end position="25"/>
    </location>
</feature>
<organism evidence="2 3">
    <name type="scientific">Anopheles minimus</name>
    <dbReference type="NCBI Taxonomy" id="112268"/>
    <lineage>
        <taxon>Eukaryota</taxon>
        <taxon>Metazoa</taxon>
        <taxon>Ecdysozoa</taxon>
        <taxon>Arthropoda</taxon>
        <taxon>Hexapoda</taxon>
        <taxon>Insecta</taxon>
        <taxon>Pterygota</taxon>
        <taxon>Neoptera</taxon>
        <taxon>Endopterygota</taxon>
        <taxon>Diptera</taxon>
        <taxon>Nematocera</taxon>
        <taxon>Culicoidea</taxon>
        <taxon>Culicidae</taxon>
        <taxon>Anophelinae</taxon>
        <taxon>Anopheles</taxon>
    </lineage>
</organism>
<proteinExistence type="predicted"/>
<dbReference type="AlphaFoldDB" id="A0A182VX20"/>
<dbReference type="Proteomes" id="UP000075920">
    <property type="component" value="Unassembled WGS sequence"/>
</dbReference>
<dbReference type="VEuPathDB" id="VectorBase:AMIN002619"/>
<name>A0A182VX20_9DIPT</name>
<sequence>MAWWANGSGAERTRRSSTDRSTATSVSVRMVVAPTSNTSTKYYRYSTPGRSLPLMSG</sequence>
<evidence type="ECO:0000313" key="2">
    <source>
        <dbReference type="EnsemblMetazoa" id="AMIN002619-PA"/>
    </source>
</evidence>
<reference evidence="2" key="2">
    <citation type="submission" date="2020-05" db="UniProtKB">
        <authorList>
            <consortium name="EnsemblMetazoa"/>
        </authorList>
    </citation>
    <scope>IDENTIFICATION</scope>
    <source>
        <strain evidence="2">MINIMUS1</strain>
    </source>
</reference>
<evidence type="ECO:0000256" key="1">
    <source>
        <dbReference type="SAM" id="MobiDB-lite"/>
    </source>
</evidence>
<accession>A0A182VX20</accession>